<reference evidence="4" key="1">
    <citation type="submission" date="2018-05" db="EMBL/GenBank/DDBJ databases">
        <title>Draft genome of Mucuna pruriens seed.</title>
        <authorList>
            <person name="Nnadi N.E."/>
            <person name="Vos R."/>
            <person name="Hasami M.H."/>
            <person name="Devisetty U.K."/>
            <person name="Aguiy J.C."/>
        </authorList>
    </citation>
    <scope>NUCLEOTIDE SEQUENCE [LARGE SCALE GENOMIC DNA]</scope>
    <source>
        <strain evidence="4">JCA_2017</strain>
    </source>
</reference>
<dbReference type="Gene3D" id="3.60.21.10">
    <property type="match status" value="1"/>
</dbReference>
<dbReference type="PANTHER" id="PTHR10161">
    <property type="entry name" value="TARTRATE-RESISTANT ACID PHOSPHATASE TYPE 5"/>
    <property type="match status" value="1"/>
</dbReference>
<name>A0A371H491_MUCPR</name>
<sequence>MGIHRSKGCRAMVAILTFLRISNMQANSYGSVSFLMVGEWGRKGSHNQSLVAFQMGVIGEKLDIDFVISRGDNFYDNGLTGLYDPAFEESFAKIYTAPSLQKKWYNENVDFFFVDATPFVSKYFIDTKAHSYDWRGILPRKRYISKLLKK</sequence>
<dbReference type="Proteomes" id="UP000257109">
    <property type="component" value="Unassembled WGS sequence"/>
</dbReference>
<dbReference type="InterPro" id="IPR029052">
    <property type="entry name" value="Metallo-depent_PP-like"/>
</dbReference>
<dbReference type="EMBL" id="QJKJ01003614">
    <property type="protein sequence ID" value="RDX97597.1"/>
    <property type="molecule type" value="Genomic_DNA"/>
</dbReference>
<dbReference type="GO" id="GO:0016787">
    <property type="term" value="F:hydrolase activity"/>
    <property type="evidence" value="ECO:0007669"/>
    <property type="project" value="UniProtKB-KW"/>
</dbReference>
<dbReference type="STRING" id="157652.A0A371H491"/>
<dbReference type="InterPro" id="IPR051558">
    <property type="entry name" value="Metallophosphoesterase_PAP"/>
</dbReference>
<comment type="caution">
    <text evidence="4">The sequence shown here is derived from an EMBL/GenBank/DDBJ whole genome shotgun (WGS) entry which is preliminary data.</text>
</comment>
<dbReference type="SUPFAM" id="SSF56300">
    <property type="entry name" value="Metallo-dependent phosphatases"/>
    <property type="match status" value="1"/>
</dbReference>
<evidence type="ECO:0000256" key="1">
    <source>
        <dbReference type="ARBA" id="ARBA00022729"/>
    </source>
</evidence>
<dbReference type="PANTHER" id="PTHR10161:SF34">
    <property type="entry name" value="PURPLE ACID PHOSPHATASE 4"/>
    <property type="match status" value="1"/>
</dbReference>
<feature type="chain" id="PRO_5017042452" evidence="3">
    <location>
        <begin position="27"/>
        <end position="150"/>
    </location>
</feature>
<protein>
    <submittedName>
        <fullName evidence="4">Purple acid phosphatase 3</fullName>
    </submittedName>
</protein>
<evidence type="ECO:0000313" key="4">
    <source>
        <dbReference type="EMBL" id="RDX97597.1"/>
    </source>
</evidence>
<keyword evidence="2" id="KW-0378">Hydrolase</keyword>
<feature type="non-terminal residue" evidence="4">
    <location>
        <position position="1"/>
    </location>
</feature>
<gene>
    <name evidence="4" type="primary">PAP3</name>
    <name evidence="4" type="ORF">CR513_19614</name>
</gene>
<proteinExistence type="predicted"/>
<dbReference type="AlphaFoldDB" id="A0A371H491"/>
<dbReference type="OrthoDB" id="1930861at2759"/>
<evidence type="ECO:0000256" key="3">
    <source>
        <dbReference type="SAM" id="SignalP"/>
    </source>
</evidence>
<organism evidence="4 5">
    <name type="scientific">Mucuna pruriens</name>
    <name type="common">Velvet bean</name>
    <name type="synonym">Dolichos pruriens</name>
    <dbReference type="NCBI Taxonomy" id="157652"/>
    <lineage>
        <taxon>Eukaryota</taxon>
        <taxon>Viridiplantae</taxon>
        <taxon>Streptophyta</taxon>
        <taxon>Embryophyta</taxon>
        <taxon>Tracheophyta</taxon>
        <taxon>Spermatophyta</taxon>
        <taxon>Magnoliopsida</taxon>
        <taxon>eudicotyledons</taxon>
        <taxon>Gunneridae</taxon>
        <taxon>Pentapetalae</taxon>
        <taxon>rosids</taxon>
        <taxon>fabids</taxon>
        <taxon>Fabales</taxon>
        <taxon>Fabaceae</taxon>
        <taxon>Papilionoideae</taxon>
        <taxon>50 kb inversion clade</taxon>
        <taxon>NPAAA clade</taxon>
        <taxon>indigoferoid/millettioid clade</taxon>
        <taxon>Phaseoleae</taxon>
        <taxon>Mucuna</taxon>
    </lineage>
</organism>
<keyword evidence="1 3" id="KW-0732">Signal</keyword>
<accession>A0A371H491</accession>
<evidence type="ECO:0000313" key="5">
    <source>
        <dbReference type="Proteomes" id="UP000257109"/>
    </source>
</evidence>
<evidence type="ECO:0000256" key="2">
    <source>
        <dbReference type="ARBA" id="ARBA00022801"/>
    </source>
</evidence>
<feature type="signal peptide" evidence="3">
    <location>
        <begin position="1"/>
        <end position="26"/>
    </location>
</feature>
<keyword evidence="5" id="KW-1185">Reference proteome</keyword>